<sequence length="116" mass="12601">MVKRIEKTKIMHRAVEHNGIVFLGGIIADDVTVGMQDQTRQICRKLDAVLAMAGTDRTRLLSAQLFITNMAAKDEMNAAWLEWLDGDDLPARATIGVADLGDPKILIEVVVTAAAA</sequence>
<name>A0ABX2T9K7_9PROT</name>
<reference evidence="1 2" key="1">
    <citation type="submission" date="2020-05" db="EMBL/GenBank/DDBJ databases">
        <title>Azospirillum oleiclasticum sp. nov, a nitrogen-fixing and heavy crude oil-emulsifying bacterium isolated from the crude oil of Yumen Oilfield.</title>
        <authorList>
            <person name="Wu D."/>
            <person name="Cai M."/>
            <person name="Zhang X."/>
        </authorList>
    </citation>
    <scope>NUCLEOTIDE SEQUENCE [LARGE SCALE GENOMIC DNA]</scope>
    <source>
        <strain evidence="1 2">ROY-1-1-2</strain>
    </source>
</reference>
<dbReference type="SUPFAM" id="SSF55298">
    <property type="entry name" value="YjgF-like"/>
    <property type="match status" value="1"/>
</dbReference>
<accession>A0ABX2T9K7</accession>
<dbReference type="InterPro" id="IPR035709">
    <property type="entry name" value="YoaB-like"/>
</dbReference>
<gene>
    <name evidence="1" type="ORF">HND93_14375</name>
</gene>
<dbReference type="CDD" id="cd06150">
    <property type="entry name" value="YjgF_YER057c_UK114_like_2"/>
    <property type="match status" value="1"/>
</dbReference>
<dbReference type="RefSeq" id="WP_180282670.1">
    <property type="nucleotide sequence ID" value="NZ_JABFDB010000009.1"/>
</dbReference>
<dbReference type="Gene3D" id="3.30.1330.40">
    <property type="entry name" value="RutC-like"/>
    <property type="match status" value="1"/>
</dbReference>
<dbReference type="PANTHER" id="PTHR47328:SF1">
    <property type="entry name" value="RUTC FAMILY PROTEIN YOAB"/>
    <property type="match status" value="1"/>
</dbReference>
<evidence type="ECO:0000313" key="1">
    <source>
        <dbReference type="EMBL" id="NYZ20896.1"/>
    </source>
</evidence>
<dbReference type="Pfam" id="PF01042">
    <property type="entry name" value="Ribonuc_L-PSP"/>
    <property type="match status" value="1"/>
</dbReference>
<keyword evidence="2" id="KW-1185">Reference proteome</keyword>
<evidence type="ECO:0000313" key="2">
    <source>
        <dbReference type="Proteomes" id="UP000584642"/>
    </source>
</evidence>
<organism evidence="1 2">
    <name type="scientific">Azospirillum oleiclasticum</name>
    <dbReference type="NCBI Taxonomy" id="2735135"/>
    <lineage>
        <taxon>Bacteria</taxon>
        <taxon>Pseudomonadati</taxon>
        <taxon>Pseudomonadota</taxon>
        <taxon>Alphaproteobacteria</taxon>
        <taxon>Rhodospirillales</taxon>
        <taxon>Azospirillaceae</taxon>
        <taxon>Azospirillum</taxon>
    </lineage>
</organism>
<dbReference type="Proteomes" id="UP000584642">
    <property type="component" value="Unassembled WGS sequence"/>
</dbReference>
<dbReference type="EMBL" id="JABFDB010000009">
    <property type="protein sequence ID" value="NYZ20896.1"/>
    <property type="molecule type" value="Genomic_DNA"/>
</dbReference>
<proteinExistence type="predicted"/>
<dbReference type="PANTHER" id="PTHR47328">
    <property type="match status" value="1"/>
</dbReference>
<comment type="caution">
    <text evidence="1">The sequence shown here is derived from an EMBL/GenBank/DDBJ whole genome shotgun (WGS) entry which is preliminary data.</text>
</comment>
<dbReference type="InterPro" id="IPR035959">
    <property type="entry name" value="RutC-like_sf"/>
</dbReference>
<protein>
    <submittedName>
        <fullName evidence="1">RidA family protein</fullName>
    </submittedName>
</protein>
<dbReference type="InterPro" id="IPR006175">
    <property type="entry name" value="YjgF/YER057c/UK114"/>
</dbReference>